<dbReference type="GO" id="GO:0005794">
    <property type="term" value="C:Golgi apparatus"/>
    <property type="evidence" value="ECO:0007669"/>
    <property type="project" value="TreeGrafter"/>
</dbReference>
<keyword evidence="7" id="KW-0732">Signal</keyword>
<evidence type="ECO:0000256" key="7">
    <source>
        <dbReference type="SAM" id="SignalP"/>
    </source>
</evidence>
<evidence type="ECO:0000256" key="5">
    <source>
        <dbReference type="ARBA" id="ARBA00022989"/>
    </source>
</evidence>
<keyword evidence="11" id="KW-1185">Reference proteome</keyword>
<reference evidence="10" key="1">
    <citation type="submission" date="2023-03" db="EMBL/GenBank/DDBJ databases">
        <authorList>
            <person name="Julca I."/>
        </authorList>
    </citation>
    <scope>NUCLEOTIDE SEQUENCE</scope>
</reference>
<dbReference type="Pfam" id="PF14416">
    <property type="entry name" value="PMR5N"/>
    <property type="match status" value="1"/>
</dbReference>
<evidence type="ECO:0000313" key="10">
    <source>
        <dbReference type="EMBL" id="CAI9102856.1"/>
    </source>
</evidence>
<sequence length="373" mass="42446">MGRGSLVSYLIVLVAVLIESSCVVNSSTIIKGKIGINIGSIIKKWKIAKKNGYNIYEGSWVYDDSYPLYDSSACPFIRKEFNCLKYGRLDHEYLKYRWQPKQCDLPRFDGIDFLTRFNGKKIMFVGDSLSLNHYESLLCLLHAAVPKSLILQQTNENSTSVFFKDYGVTITLFHSNYLVDIEMEQVGRVLKLDSIKNGDLWKQMDILVFNSWLWWYRSGAKQPWDYIQVSGKILKDMNRMDAFRYGLTTWAKWVDSEVNPLKTKVFFQGITPSHYNGAEWNKPGVTNCSLEKTPWSGSTYPGGMPLASKVVNEVLSRISKLGIENLLNITTLSQLRKDGHPGSHNGLGGMECTHWCVAGVLDTWNQLLYATLI</sequence>
<evidence type="ECO:0000256" key="2">
    <source>
        <dbReference type="ARBA" id="ARBA00007727"/>
    </source>
</evidence>
<evidence type="ECO:0000256" key="3">
    <source>
        <dbReference type="ARBA" id="ARBA00022692"/>
    </source>
</evidence>
<name>A0AAV1D5X2_OLDCO</name>
<dbReference type="GO" id="GO:0016020">
    <property type="term" value="C:membrane"/>
    <property type="evidence" value="ECO:0007669"/>
    <property type="project" value="UniProtKB-SubCell"/>
</dbReference>
<keyword evidence="6" id="KW-0472">Membrane</keyword>
<evidence type="ECO:0000259" key="8">
    <source>
        <dbReference type="Pfam" id="PF13839"/>
    </source>
</evidence>
<feature type="chain" id="PRO_5043852603" evidence="7">
    <location>
        <begin position="27"/>
        <end position="373"/>
    </location>
</feature>
<keyword evidence="4" id="KW-0735">Signal-anchor</keyword>
<dbReference type="InterPro" id="IPR025846">
    <property type="entry name" value="TBL_N"/>
</dbReference>
<dbReference type="InterPro" id="IPR029962">
    <property type="entry name" value="TBL"/>
</dbReference>
<accession>A0AAV1D5X2</accession>
<proteinExistence type="inferred from homology"/>
<protein>
    <submittedName>
        <fullName evidence="10">OLC1v1001211C2</fullName>
    </submittedName>
</protein>
<dbReference type="AlphaFoldDB" id="A0AAV1D5X2"/>
<evidence type="ECO:0000256" key="4">
    <source>
        <dbReference type="ARBA" id="ARBA00022968"/>
    </source>
</evidence>
<evidence type="ECO:0000313" key="11">
    <source>
        <dbReference type="Proteomes" id="UP001161247"/>
    </source>
</evidence>
<feature type="domain" description="Trichome birefringence-like N-terminal" evidence="9">
    <location>
        <begin position="54"/>
        <end position="104"/>
    </location>
</feature>
<feature type="signal peptide" evidence="7">
    <location>
        <begin position="1"/>
        <end position="26"/>
    </location>
</feature>
<keyword evidence="3" id="KW-0812">Transmembrane</keyword>
<feature type="domain" description="Trichome birefringence-like C-terminal" evidence="8">
    <location>
        <begin position="105"/>
        <end position="370"/>
    </location>
</feature>
<evidence type="ECO:0000259" key="9">
    <source>
        <dbReference type="Pfam" id="PF14416"/>
    </source>
</evidence>
<evidence type="ECO:0000256" key="6">
    <source>
        <dbReference type="ARBA" id="ARBA00023136"/>
    </source>
</evidence>
<dbReference type="PANTHER" id="PTHR32285:SF36">
    <property type="entry name" value="PROTEIN TRICHOME BIREFRINGENCE-LIKE 38"/>
    <property type="match status" value="1"/>
</dbReference>
<dbReference type="Proteomes" id="UP001161247">
    <property type="component" value="Chromosome 4"/>
</dbReference>
<dbReference type="PANTHER" id="PTHR32285">
    <property type="entry name" value="PROTEIN TRICHOME BIREFRINGENCE-LIKE 9-RELATED"/>
    <property type="match status" value="1"/>
</dbReference>
<dbReference type="GO" id="GO:0016413">
    <property type="term" value="F:O-acetyltransferase activity"/>
    <property type="evidence" value="ECO:0007669"/>
    <property type="project" value="InterPro"/>
</dbReference>
<dbReference type="Pfam" id="PF13839">
    <property type="entry name" value="PC-Esterase"/>
    <property type="match status" value="1"/>
</dbReference>
<comment type="subcellular location">
    <subcellularLocation>
        <location evidence="1">Membrane</location>
        <topology evidence="1">Single-pass membrane protein</topology>
    </subcellularLocation>
</comment>
<keyword evidence="5" id="KW-1133">Transmembrane helix</keyword>
<organism evidence="10 11">
    <name type="scientific">Oldenlandia corymbosa var. corymbosa</name>
    <dbReference type="NCBI Taxonomy" id="529605"/>
    <lineage>
        <taxon>Eukaryota</taxon>
        <taxon>Viridiplantae</taxon>
        <taxon>Streptophyta</taxon>
        <taxon>Embryophyta</taxon>
        <taxon>Tracheophyta</taxon>
        <taxon>Spermatophyta</taxon>
        <taxon>Magnoliopsida</taxon>
        <taxon>eudicotyledons</taxon>
        <taxon>Gunneridae</taxon>
        <taxon>Pentapetalae</taxon>
        <taxon>asterids</taxon>
        <taxon>lamiids</taxon>
        <taxon>Gentianales</taxon>
        <taxon>Rubiaceae</taxon>
        <taxon>Rubioideae</taxon>
        <taxon>Spermacoceae</taxon>
        <taxon>Hedyotis-Oldenlandia complex</taxon>
        <taxon>Oldenlandia</taxon>
    </lineage>
</organism>
<evidence type="ECO:0000256" key="1">
    <source>
        <dbReference type="ARBA" id="ARBA00004167"/>
    </source>
</evidence>
<gene>
    <name evidence="10" type="ORF">OLC1_LOCUS12137</name>
</gene>
<comment type="similarity">
    <text evidence="2">Belongs to the PC-esterase family. TBL subfamily.</text>
</comment>
<dbReference type="InterPro" id="IPR026057">
    <property type="entry name" value="TBL_C"/>
</dbReference>
<dbReference type="EMBL" id="OX459121">
    <property type="protein sequence ID" value="CAI9102856.1"/>
    <property type="molecule type" value="Genomic_DNA"/>
</dbReference>